<feature type="domain" description="R3H" evidence="3">
    <location>
        <begin position="607"/>
        <end position="681"/>
    </location>
</feature>
<gene>
    <name evidence="4" type="ORF">GSI_01942</name>
</gene>
<name>A0A2G8SR97_9APHY</name>
<dbReference type="PANTHER" id="PTHR14195">
    <property type="entry name" value="G PATCH DOMAIN CONTAINING PROTEIN 2"/>
    <property type="match status" value="1"/>
</dbReference>
<feature type="region of interest" description="Disordered" evidence="1">
    <location>
        <begin position="321"/>
        <end position="487"/>
    </location>
</feature>
<evidence type="ECO:0000259" key="2">
    <source>
        <dbReference type="PROSITE" id="PS50174"/>
    </source>
</evidence>
<comment type="caution">
    <text evidence="4">The sequence shown here is derived from an EMBL/GenBank/DDBJ whole genome shotgun (WGS) entry which is preliminary data.</text>
</comment>
<feature type="region of interest" description="Disordered" evidence="1">
    <location>
        <begin position="113"/>
        <end position="133"/>
    </location>
</feature>
<dbReference type="PROSITE" id="PS51061">
    <property type="entry name" value="R3H"/>
    <property type="match status" value="1"/>
</dbReference>
<feature type="compositionally biased region" description="Acidic residues" evidence="1">
    <location>
        <begin position="283"/>
        <end position="296"/>
    </location>
</feature>
<feature type="compositionally biased region" description="Basic and acidic residues" evidence="1">
    <location>
        <begin position="336"/>
        <end position="352"/>
    </location>
</feature>
<dbReference type="AlphaFoldDB" id="A0A2G8SR97"/>
<dbReference type="InterPro" id="IPR036867">
    <property type="entry name" value="R3H_dom_sf"/>
</dbReference>
<dbReference type="SMART" id="SM00443">
    <property type="entry name" value="G_patch"/>
    <property type="match status" value="1"/>
</dbReference>
<organism evidence="4 5">
    <name type="scientific">Ganoderma sinense ZZ0214-1</name>
    <dbReference type="NCBI Taxonomy" id="1077348"/>
    <lineage>
        <taxon>Eukaryota</taxon>
        <taxon>Fungi</taxon>
        <taxon>Dikarya</taxon>
        <taxon>Basidiomycota</taxon>
        <taxon>Agaricomycotina</taxon>
        <taxon>Agaricomycetes</taxon>
        <taxon>Polyporales</taxon>
        <taxon>Polyporaceae</taxon>
        <taxon>Ganoderma</taxon>
    </lineage>
</organism>
<evidence type="ECO:0008006" key="6">
    <source>
        <dbReference type="Google" id="ProtNLM"/>
    </source>
</evidence>
<feature type="compositionally biased region" description="Acidic residues" evidence="1">
    <location>
        <begin position="415"/>
        <end position="453"/>
    </location>
</feature>
<dbReference type="EMBL" id="AYKW01000002">
    <property type="protein sequence ID" value="PIL36280.1"/>
    <property type="molecule type" value="Genomic_DNA"/>
</dbReference>
<feature type="domain" description="G-patch" evidence="2">
    <location>
        <begin position="736"/>
        <end position="780"/>
    </location>
</feature>
<dbReference type="Proteomes" id="UP000230002">
    <property type="component" value="Unassembled WGS sequence"/>
</dbReference>
<keyword evidence="5" id="KW-1185">Reference proteome</keyword>
<evidence type="ECO:0000313" key="5">
    <source>
        <dbReference type="Proteomes" id="UP000230002"/>
    </source>
</evidence>
<feature type="compositionally biased region" description="Acidic residues" evidence="1">
    <location>
        <begin position="379"/>
        <end position="399"/>
    </location>
</feature>
<proteinExistence type="predicted"/>
<accession>A0A2G8SR97</accession>
<dbReference type="InterPro" id="IPR000467">
    <property type="entry name" value="G_patch_dom"/>
</dbReference>
<dbReference type="OrthoDB" id="21470at2759"/>
<feature type="compositionally biased region" description="Basic and acidic residues" evidence="1">
    <location>
        <begin position="256"/>
        <end position="277"/>
    </location>
</feature>
<evidence type="ECO:0000313" key="4">
    <source>
        <dbReference type="EMBL" id="PIL36280.1"/>
    </source>
</evidence>
<protein>
    <recommendedName>
        <fullName evidence="6">Protein SQS1</fullName>
    </recommendedName>
</protein>
<evidence type="ECO:0000259" key="3">
    <source>
        <dbReference type="PROSITE" id="PS51061"/>
    </source>
</evidence>
<sequence length="780" mass="84995">MRIGLFSSQFNFRSAQAEAFGEEDEQLEEIDFADIGELQAKVDAAATKSNPTGLQAVTKTESASFFEDTTPAPVGTISSADRIQVNALDGALGAAAVDEDEEIIVYVAPHPRTGKSTSQAVSSPIAHLPTPGPKDVEIVPAASSTSTPTTSVCEAPTVKASSSQKPFSLELGTLYPERSSSLRQVAPPSPDAVELPAPPAFDSVSFSFDKATPATKKPARRLHPANTPRALLKRSRQPRRRSLRGSGFGFGSFGPAHEEAMLREVDPRRDERRRGDSDLEWGTADEDEGEDGEDALSADMGGMELDEDINLAAMKSFVHSMSAEGSRHVTMNDVADVARMKEEDEEEDRRGPESASGESGDEEDNENAGDKHAPRNFVEDEEPGPEESDDDDYDDEEIEAAMNAEEGLLIAEPGEVVEGEAGDEDEDDDEDEENKEDDEDEDDSEDKEDEDEVTPTRSFQARLERMRASRRKGKGKGKATEDSSDEAMSIQVIWEDGEEEWLGIDDILARNAHILGTGNRKARKYMFKAIQNGDFADTPFDTTQPAKRRKDKGDDLPPELREQWENDRQKKAENKKKRALERMKLAADPLAAHQGGKKGRKAMLAAARTAEDLPNRIVDFITLEQQIRQFLADIDGGDTMALPACDKQTRKHIHDLAGAFDLKSQSKGKGDARYTTLIKTSKSGLDIREGKVYAIMKKATNGTWDAPRNGNWRGKANLAKHREGEEVGKGAAKIDGSNVGFKMLAAMGWSDGDRIGLSGGLDAPLTAIMKKTKLGLGATM</sequence>
<reference evidence="4 5" key="1">
    <citation type="journal article" date="2015" name="Sci. Rep.">
        <title>Chromosome-level genome map provides insights into diverse defense mechanisms in the medicinal fungus Ganoderma sinense.</title>
        <authorList>
            <person name="Zhu Y."/>
            <person name="Xu J."/>
            <person name="Sun C."/>
            <person name="Zhou S."/>
            <person name="Xu H."/>
            <person name="Nelson D.R."/>
            <person name="Qian J."/>
            <person name="Song J."/>
            <person name="Luo H."/>
            <person name="Xiang L."/>
            <person name="Li Y."/>
            <person name="Xu Z."/>
            <person name="Ji A."/>
            <person name="Wang L."/>
            <person name="Lu S."/>
            <person name="Hayward A."/>
            <person name="Sun W."/>
            <person name="Li X."/>
            <person name="Schwartz D.C."/>
            <person name="Wang Y."/>
            <person name="Chen S."/>
        </authorList>
    </citation>
    <scope>NUCLEOTIDE SEQUENCE [LARGE SCALE GENOMIC DNA]</scope>
    <source>
        <strain evidence="4 5">ZZ0214-1</strain>
    </source>
</reference>
<dbReference type="Gene3D" id="3.30.1370.50">
    <property type="entry name" value="R3H-like domain"/>
    <property type="match status" value="1"/>
</dbReference>
<dbReference type="PROSITE" id="PS50174">
    <property type="entry name" value="G_PATCH"/>
    <property type="match status" value="1"/>
</dbReference>
<evidence type="ECO:0000256" key="1">
    <source>
        <dbReference type="SAM" id="MobiDB-lite"/>
    </source>
</evidence>
<feature type="compositionally biased region" description="Basic and acidic residues" evidence="1">
    <location>
        <begin position="551"/>
        <end position="572"/>
    </location>
</feature>
<dbReference type="InterPro" id="IPR001374">
    <property type="entry name" value="R3H_dom"/>
</dbReference>
<dbReference type="GO" id="GO:0003676">
    <property type="term" value="F:nucleic acid binding"/>
    <property type="evidence" value="ECO:0007669"/>
    <property type="project" value="UniProtKB-UniRule"/>
</dbReference>
<dbReference type="Pfam" id="PF01424">
    <property type="entry name" value="R3H"/>
    <property type="match status" value="1"/>
</dbReference>
<feature type="region of interest" description="Disordered" evidence="1">
    <location>
        <begin position="534"/>
        <end position="577"/>
    </location>
</feature>
<feature type="compositionally biased region" description="Basic residues" evidence="1">
    <location>
        <begin position="231"/>
        <end position="243"/>
    </location>
</feature>
<dbReference type="InterPro" id="IPR051189">
    <property type="entry name" value="Splicing_assoc_domain"/>
</dbReference>
<feature type="region of interest" description="Disordered" evidence="1">
    <location>
        <begin position="211"/>
        <end position="303"/>
    </location>
</feature>
<dbReference type="STRING" id="1077348.A0A2G8SR97"/>
<feature type="compositionally biased region" description="Basic residues" evidence="1">
    <location>
        <begin position="468"/>
        <end position="477"/>
    </location>
</feature>
<dbReference type="SUPFAM" id="SSF82708">
    <property type="entry name" value="R3H domain"/>
    <property type="match status" value="1"/>
</dbReference>